<name>A0A1J4KXL2_9EUKA</name>
<dbReference type="EMBL" id="MLAK01000165">
    <property type="protein sequence ID" value="OHT15975.1"/>
    <property type="molecule type" value="Genomic_DNA"/>
</dbReference>
<protein>
    <recommendedName>
        <fullName evidence="3">DDE-1 domain-containing protein</fullName>
    </recommendedName>
</protein>
<dbReference type="RefSeq" id="XP_068369111.1">
    <property type="nucleotide sequence ID" value="XM_068514177.1"/>
</dbReference>
<dbReference type="AlphaFoldDB" id="A0A1J4KXL2"/>
<proteinExistence type="predicted"/>
<gene>
    <name evidence="1" type="ORF">TRFO_42169</name>
</gene>
<evidence type="ECO:0000313" key="1">
    <source>
        <dbReference type="EMBL" id="OHT15975.1"/>
    </source>
</evidence>
<dbReference type="VEuPathDB" id="TrichDB:TRFO_42169"/>
<sequence>MDKSRLFCSEEEIDNYFAKIYNIIETIPAAFIFKCDESGFSPYQDSKSVHVIVPTAHTESSIPIGKDSAKKRSTVIFCIAGNGTYLKPTVVLPQKTINKEVLLYGLNTDFANLQYNASGFIDTRIFNIWAEEVSFPEVQREKYEYYNEV</sequence>
<accession>A0A1J4KXL2</accession>
<dbReference type="Proteomes" id="UP000179807">
    <property type="component" value="Unassembled WGS sequence"/>
</dbReference>
<evidence type="ECO:0008006" key="3">
    <source>
        <dbReference type="Google" id="ProtNLM"/>
    </source>
</evidence>
<reference evidence="1" key="1">
    <citation type="submission" date="2016-10" db="EMBL/GenBank/DDBJ databases">
        <authorList>
            <person name="Benchimol M."/>
            <person name="Almeida L.G."/>
            <person name="Vasconcelos A.T."/>
            <person name="Perreira-Neves A."/>
            <person name="Rosa I.A."/>
            <person name="Tasca T."/>
            <person name="Bogo M.R."/>
            <person name="de Souza W."/>
        </authorList>
    </citation>
    <scope>NUCLEOTIDE SEQUENCE [LARGE SCALE GENOMIC DNA]</scope>
    <source>
        <strain evidence="1">K</strain>
    </source>
</reference>
<dbReference type="GeneID" id="94848881"/>
<dbReference type="OrthoDB" id="6765204at2759"/>
<evidence type="ECO:0000313" key="2">
    <source>
        <dbReference type="Proteomes" id="UP000179807"/>
    </source>
</evidence>
<keyword evidence="2" id="KW-1185">Reference proteome</keyword>
<comment type="caution">
    <text evidence="1">The sequence shown here is derived from an EMBL/GenBank/DDBJ whole genome shotgun (WGS) entry which is preliminary data.</text>
</comment>
<organism evidence="1 2">
    <name type="scientific">Tritrichomonas foetus</name>
    <dbReference type="NCBI Taxonomy" id="1144522"/>
    <lineage>
        <taxon>Eukaryota</taxon>
        <taxon>Metamonada</taxon>
        <taxon>Parabasalia</taxon>
        <taxon>Tritrichomonadida</taxon>
        <taxon>Tritrichomonadidae</taxon>
        <taxon>Tritrichomonas</taxon>
    </lineage>
</organism>